<dbReference type="AlphaFoldDB" id="Q4SFQ1"/>
<comment type="caution">
    <text evidence="2">The sequence shown here is derived from an EMBL/GenBank/DDBJ whole genome shotgun (WGS) entry which is preliminary data.</text>
</comment>
<name>Q4SFQ1_TETNG</name>
<organism evidence="2">
    <name type="scientific">Tetraodon nigroviridis</name>
    <name type="common">Spotted green pufferfish</name>
    <name type="synonym">Chelonodon nigroviridis</name>
    <dbReference type="NCBI Taxonomy" id="99883"/>
    <lineage>
        <taxon>Eukaryota</taxon>
        <taxon>Metazoa</taxon>
        <taxon>Chordata</taxon>
        <taxon>Craniata</taxon>
        <taxon>Vertebrata</taxon>
        <taxon>Euteleostomi</taxon>
        <taxon>Actinopterygii</taxon>
        <taxon>Neopterygii</taxon>
        <taxon>Teleostei</taxon>
        <taxon>Neoteleostei</taxon>
        <taxon>Acanthomorphata</taxon>
        <taxon>Eupercaria</taxon>
        <taxon>Tetraodontiformes</taxon>
        <taxon>Tetradontoidea</taxon>
        <taxon>Tetraodontidae</taxon>
        <taxon>Tetraodon</taxon>
    </lineage>
</organism>
<feature type="region of interest" description="Disordered" evidence="1">
    <location>
        <begin position="67"/>
        <end position="95"/>
    </location>
</feature>
<accession>Q4SFQ1</accession>
<gene>
    <name evidence="2" type="ORF">GSTENG00018997001</name>
</gene>
<dbReference type="KEGG" id="tng:GSTEN00018997G001"/>
<sequence length="138" mass="15407">MTNEVQKTWSFLEDKMMLRQVAKKMGMVRGARLTMAPSGKKRHPVDGDWYGAMLIVKMVDVVRGAETGRHTCCPSLDGERSKQGEPEGQSRAVTQAHAWTEAGPAAPWSERREGCSQLTHEHQVHNGPVPTTWLRLSI</sequence>
<proteinExistence type="predicted"/>
<evidence type="ECO:0000313" key="2">
    <source>
        <dbReference type="EMBL" id="CAG00531.1"/>
    </source>
</evidence>
<reference evidence="2" key="2">
    <citation type="submission" date="2004-02" db="EMBL/GenBank/DDBJ databases">
        <authorList>
            <consortium name="Genoscope"/>
            <consortium name="Whitehead Institute Centre for Genome Research"/>
        </authorList>
    </citation>
    <scope>NUCLEOTIDE SEQUENCE</scope>
</reference>
<evidence type="ECO:0000256" key="1">
    <source>
        <dbReference type="SAM" id="MobiDB-lite"/>
    </source>
</evidence>
<reference evidence="2" key="1">
    <citation type="journal article" date="2004" name="Nature">
        <title>Genome duplication in the teleost fish Tetraodon nigroviridis reveals the early vertebrate proto-karyotype.</title>
        <authorList>
            <person name="Jaillon O."/>
            <person name="Aury J.-M."/>
            <person name="Brunet F."/>
            <person name="Petit J.-L."/>
            <person name="Stange-Thomann N."/>
            <person name="Mauceli E."/>
            <person name="Bouneau L."/>
            <person name="Fischer C."/>
            <person name="Ozouf-Costaz C."/>
            <person name="Bernot A."/>
            <person name="Nicaud S."/>
            <person name="Jaffe D."/>
            <person name="Fisher S."/>
            <person name="Lutfalla G."/>
            <person name="Dossat C."/>
            <person name="Segurens B."/>
            <person name="Dasilva C."/>
            <person name="Salanoubat M."/>
            <person name="Levy M."/>
            <person name="Boudet N."/>
            <person name="Castellano S."/>
            <person name="Anthouard V."/>
            <person name="Jubin C."/>
            <person name="Castelli V."/>
            <person name="Katinka M."/>
            <person name="Vacherie B."/>
            <person name="Biemont C."/>
            <person name="Skalli Z."/>
            <person name="Cattolico L."/>
            <person name="Poulain J."/>
            <person name="De Berardinis V."/>
            <person name="Cruaud C."/>
            <person name="Duprat S."/>
            <person name="Brottier P."/>
            <person name="Coutanceau J.-P."/>
            <person name="Gouzy J."/>
            <person name="Parra G."/>
            <person name="Lardier G."/>
            <person name="Chapple C."/>
            <person name="McKernan K.J."/>
            <person name="McEwan P."/>
            <person name="Bosak S."/>
            <person name="Kellis M."/>
            <person name="Volff J.-N."/>
            <person name="Guigo R."/>
            <person name="Zody M.C."/>
            <person name="Mesirov J."/>
            <person name="Lindblad-Toh K."/>
            <person name="Birren B."/>
            <person name="Nusbaum C."/>
            <person name="Kahn D."/>
            <person name="Robinson-Rechavi M."/>
            <person name="Laudet V."/>
            <person name="Schachter V."/>
            <person name="Quetier F."/>
            <person name="Saurin W."/>
            <person name="Scarpelli C."/>
            <person name="Wincker P."/>
            <person name="Lander E.S."/>
            <person name="Weissenbach J."/>
            <person name="Roest Crollius H."/>
        </authorList>
    </citation>
    <scope>NUCLEOTIDE SEQUENCE [LARGE SCALE GENOMIC DNA]</scope>
</reference>
<protein>
    <submittedName>
        <fullName evidence="2">(spotted green pufferfish) hypothetical protein</fullName>
    </submittedName>
</protein>
<dbReference type="EMBL" id="CAAE01014601">
    <property type="protein sequence ID" value="CAG00531.1"/>
    <property type="molecule type" value="Genomic_DNA"/>
</dbReference>